<dbReference type="FunFam" id="1.10.10.10:FF:000001">
    <property type="entry name" value="LysR family transcriptional regulator"/>
    <property type="match status" value="1"/>
</dbReference>
<keyword evidence="2" id="KW-0805">Transcription regulation</keyword>
<evidence type="ECO:0000259" key="5">
    <source>
        <dbReference type="PROSITE" id="PS50931"/>
    </source>
</evidence>
<dbReference type="InterPro" id="IPR036390">
    <property type="entry name" value="WH_DNA-bd_sf"/>
</dbReference>
<dbReference type="PANTHER" id="PTHR30537">
    <property type="entry name" value="HTH-TYPE TRANSCRIPTIONAL REGULATOR"/>
    <property type="match status" value="1"/>
</dbReference>
<organism evidence="6 7">
    <name type="scientific">Myxococcus llanfairpwllgwyngyllgogerychwyrndrobwllllantysiliogogogochensis</name>
    <dbReference type="NCBI Taxonomy" id="2590453"/>
    <lineage>
        <taxon>Bacteria</taxon>
        <taxon>Pseudomonadati</taxon>
        <taxon>Myxococcota</taxon>
        <taxon>Myxococcia</taxon>
        <taxon>Myxococcales</taxon>
        <taxon>Cystobacterineae</taxon>
        <taxon>Myxococcaceae</taxon>
        <taxon>Myxococcus</taxon>
    </lineage>
</organism>
<dbReference type="PANTHER" id="PTHR30537:SF68">
    <property type="entry name" value="TRANSCRIPTIONAL REGULATOR-RELATED"/>
    <property type="match status" value="1"/>
</dbReference>
<sequence length="309" mass="34394">MRAKIDVDLNDVALLVRVVQRRSFSAAARERGVPVSTVSRRIARLESALGLRLLERTTRTLRLTDAGRKYFDHAERAMDDLAQGTGQVRELQDEPRGRVRIATSSAFGPAVANVVYLYLARHPGVSIDLEIDGRRPDSDSGFDIAIVTEILKDTDDFVAREVRPMTRKLLFASPHYLKAHGTPRGVEELASHDCITTRATDGHATWTLAQGRTKRRFTFAPRLYVSEFSAAYRAVLAGVGIAMLPESLCAQDVNKRHMARVLEGWEGEAAGVYLLYRAHRSLTAAVRTCIDHLLAELPTIHLVRSAREN</sequence>
<gene>
    <name evidence="6" type="ORF">FJV41_02145</name>
</gene>
<dbReference type="Proteomes" id="UP000315369">
    <property type="component" value="Unassembled WGS sequence"/>
</dbReference>
<protein>
    <submittedName>
        <fullName evidence="6">LysR family transcriptional regulator</fullName>
    </submittedName>
</protein>
<evidence type="ECO:0000256" key="4">
    <source>
        <dbReference type="ARBA" id="ARBA00023163"/>
    </source>
</evidence>
<accession>A0A540X8R8</accession>
<dbReference type="OrthoDB" id="5416547at2"/>
<dbReference type="InterPro" id="IPR000847">
    <property type="entry name" value="LysR_HTH_N"/>
</dbReference>
<feature type="domain" description="HTH lysR-type" evidence="5">
    <location>
        <begin position="7"/>
        <end position="64"/>
    </location>
</feature>
<comment type="caution">
    <text evidence="6">The sequence shown here is derived from an EMBL/GenBank/DDBJ whole genome shotgun (WGS) entry which is preliminary data.</text>
</comment>
<dbReference type="Gene3D" id="1.10.10.10">
    <property type="entry name" value="Winged helix-like DNA-binding domain superfamily/Winged helix DNA-binding domain"/>
    <property type="match status" value="1"/>
</dbReference>
<comment type="similarity">
    <text evidence="1">Belongs to the LysR transcriptional regulatory family.</text>
</comment>
<evidence type="ECO:0000256" key="2">
    <source>
        <dbReference type="ARBA" id="ARBA00023015"/>
    </source>
</evidence>
<evidence type="ECO:0000256" key="1">
    <source>
        <dbReference type="ARBA" id="ARBA00009437"/>
    </source>
</evidence>
<evidence type="ECO:0000313" key="6">
    <source>
        <dbReference type="EMBL" id="TQF17612.1"/>
    </source>
</evidence>
<keyword evidence="7" id="KW-1185">Reference proteome</keyword>
<dbReference type="GO" id="GO:0006351">
    <property type="term" value="P:DNA-templated transcription"/>
    <property type="evidence" value="ECO:0007669"/>
    <property type="project" value="TreeGrafter"/>
</dbReference>
<name>A0A540X8R8_9BACT</name>
<evidence type="ECO:0000313" key="7">
    <source>
        <dbReference type="Proteomes" id="UP000315369"/>
    </source>
</evidence>
<dbReference type="PROSITE" id="PS50931">
    <property type="entry name" value="HTH_LYSR"/>
    <property type="match status" value="1"/>
</dbReference>
<reference evidence="6 7" key="1">
    <citation type="submission" date="2019-06" db="EMBL/GenBank/DDBJ databases">
        <authorList>
            <person name="Livingstone P."/>
            <person name="Whitworth D."/>
        </authorList>
    </citation>
    <scope>NUCLEOTIDE SEQUENCE [LARGE SCALE GENOMIC DNA]</scope>
    <source>
        <strain evidence="6 7">AM401</strain>
    </source>
</reference>
<dbReference type="InterPro" id="IPR058163">
    <property type="entry name" value="LysR-type_TF_proteobact-type"/>
</dbReference>
<dbReference type="GO" id="GO:0043565">
    <property type="term" value="F:sequence-specific DNA binding"/>
    <property type="evidence" value="ECO:0007669"/>
    <property type="project" value="TreeGrafter"/>
</dbReference>
<dbReference type="CDD" id="cd08422">
    <property type="entry name" value="PBP2_CrgA_like"/>
    <property type="match status" value="1"/>
</dbReference>
<evidence type="ECO:0000256" key="3">
    <source>
        <dbReference type="ARBA" id="ARBA00023125"/>
    </source>
</evidence>
<keyword evidence="4" id="KW-0804">Transcription</keyword>
<dbReference type="GO" id="GO:0003700">
    <property type="term" value="F:DNA-binding transcription factor activity"/>
    <property type="evidence" value="ECO:0007669"/>
    <property type="project" value="InterPro"/>
</dbReference>
<proteinExistence type="inferred from homology"/>
<dbReference type="InterPro" id="IPR005119">
    <property type="entry name" value="LysR_subst-bd"/>
</dbReference>
<dbReference type="Gene3D" id="3.40.190.290">
    <property type="match status" value="1"/>
</dbReference>
<dbReference type="InterPro" id="IPR036388">
    <property type="entry name" value="WH-like_DNA-bd_sf"/>
</dbReference>
<dbReference type="EMBL" id="VIFM01000005">
    <property type="protein sequence ID" value="TQF17612.1"/>
    <property type="molecule type" value="Genomic_DNA"/>
</dbReference>
<dbReference type="Pfam" id="PF03466">
    <property type="entry name" value="LysR_substrate"/>
    <property type="match status" value="1"/>
</dbReference>
<dbReference type="Pfam" id="PF00126">
    <property type="entry name" value="HTH_1"/>
    <property type="match status" value="1"/>
</dbReference>
<dbReference type="AlphaFoldDB" id="A0A540X8R8"/>
<keyword evidence="3" id="KW-0238">DNA-binding</keyword>
<dbReference type="SUPFAM" id="SSF46785">
    <property type="entry name" value="Winged helix' DNA-binding domain"/>
    <property type="match status" value="1"/>
</dbReference>
<dbReference type="SUPFAM" id="SSF53850">
    <property type="entry name" value="Periplasmic binding protein-like II"/>
    <property type="match status" value="1"/>
</dbReference>